<dbReference type="AlphaFoldDB" id="A0A329MNB3"/>
<evidence type="ECO:0000313" key="2">
    <source>
        <dbReference type="Proteomes" id="UP000250369"/>
    </source>
</evidence>
<comment type="caution">
    <text evidence="1">The sequence shown here is derived from an EMBL/GenBank/DDBJ whole genome shotgun (WGS) entry which is preliminary data.</text>
</comment>
<gene>
    <name evidence="1" type="ORF">DQG23_11425</name>
</gene>
<accession>A0A329MNB3</accession>
<keyword evidence="2" id="KW-1185">Reference proteome</keyword>
<evidence type="ECO:0000313" key="1">
    <source>
        <dbReference type="EMBL" id="RAV21264.1"/>
    </source>
</evidence>
<name>A0A329MNB3_9BACL</name>
<organism evidence="1 2">
    <name type="scientific">Paenibacillus contaminans</name>
    <dbReference type="NCBI Taxonomy" id="450362"/>
    <lineage>
        <taxon>Bacteria</taxon>
        <taxon>Bacillati</taxon>
        <taxon>Bacillota</taxon>
        <taxon>Bacilli</taxon>
        <taxon>Bacillales</taxon>
        <taxon>Paenibacillaceae</taxon>
        <taxon>Paenibacillus</taxon>
    </lineage>
</organism>
<dbReference type="EMBL" id="QMFB01000005">
    <property type="protein sequence ID" value="RAV21264.1"/>
    <property type="molecule type" value="Genomic_DNA"/>
</dbReference>
<dbReference type="Proteomes" id="UP000250369">
    <property type="component" value="Unassembled WGS sequence"/>
</dbReference>
<protein>
    <submittedName>
        <fullName evidence="1">Uncharacterized protein</fullName>
    </submittedName>
</protein>
<reference evidence="1 2" key="1">
    <citation type="journal article" date="2009" name="Int. J. Syst. Evol. Microbiol.">
        <title>Paenibacillus contaminans sp. nov., isolated from a contaminated laboratory plate.</title>
        <authorList>
            <person name="Chou J.H."/>
            <person name="Lee J.H."/>
            <person name="Lin M.C."/>
            <person name="Chang P.S."/>
            <person name="Arun A.B."/>
            <person name="Young C.C."/>
            <person name="Chen W.M."/>
        </authorList>
    </citation>
    <scope>NUCLEOTIDE SEQUENCE [LARGE SCALE GENOMIC DNA]</scope>
    <source>
        <strain evidence="1 2">CKOBP-6</strain>
    </source>
</reference>
<dbReference type="OrthoDB" id="1394308at2"/>
<proteinExistence type="predicted"/>
<dbReference type="RefSeq" id="WP_113030968.1">
    <property type="nucleotide sequence ID" value="NZ_QMFB01000005.1"/>
</dbReference>
<sequence length="372" mass="42829">MKKKKRVAAIITEYWDISHADVVITKMLEGFSVDGVRYTSTLEIASMYVDQFPETDISRKLSEKHGFPIYGSIEEALKCGGDTFDLDGILIIGEHGEYPENELRQILYPRRRLFEGCLNVMLEAGRVVPVYSDKGYAVVREDIEWMYRKIKEHQIPFMSSSVVPFAPQYPASAPPPKGAPLYKMFGFSYDGVNESPERYTYHTLEMMQSIAENRAYGESGIKSVQTFEGEAAIEKLLSPEWNALYRKLGGFINLTDLDKFPYSMTNPMFFEVNYVDGLLSGILFADNEVWDFASAFQMDEESEPFCTEFFLQDKKPYFHFGRLVLEIEKFIHTSRPPYPVERSLLTTGATDAIMRSLYHKKEIETPYLQVRY</sequence>